<reference evidence="1 2" key="1">
    <citation type="journal article" date="2019" name="Sci. Rep.">
        <title>Orb-weaving spider Araneus ventricosus genome elucidates the spidroin gene catalogue.</title>
        <authorList>
            <person name="Kono N."/>
            <person name="Nakamura H."/>
            <person name="Ohtoshi R."/>
            <person name="Moran D.A.P."/>
            <person name="Shinohara A."/>
            <person name="Yoshida Y."/>
            <person name="Fujiwara M."/>
            <person name="Mori M."/>
            <person name="Tomita M."/>
            <person name="Arakawa K."/>
        </authorList>
    </citation>
    <scope>NUCLEOTIDE SEQUENCE [LARGE SCALE GENOMIC DNA]</scope>
</reference>
<name>A0A4Y2RVK2_ARAVE</name>
<protein>
    <submittedName>
        <fullName evidence="1">Uncharacterized protein</fullName>
    </submittedName>
</protein>
<dbReference type="Proteomes" id="UP000499080">
    <property type="component" value="Unassembled WGS sequence"/>
</dbReference>
<dbReference type="EMBL" id="BGPR01018672">
    <property type="protein sequence ID" value="GBN79818.1"/>
    <property type="molecule type" value="Genomic_DNA"/>
</dbReference>
<evidence type="ECO:0000313" key="2">
    <source>
        <dbReference type="Proteomes" id="UP000499080"/>
    </source>
</evidence>
<sequence length="89" mass="10834">MRILDGIRSSFRCVRNMENVTRKEIEDPAFINECVEKILAFLKSFPQVFHTLVFRRYKKELRVTTRNKRVPRVTEREYEKLRGTKENRD</sequence>
<comment type="caution">
    <text evidence="1">The sequence shown here is derived from an EMBL/GenBank/DDBJ whole genome shotgun (WGS) entry which is preliminary data.</text>
</comment>
<gene>
    <name evidence="1" type="ORF">AVEN_162544_1</name>
</gene>
<evidence type="ECO:0000313" key="1">
    <source>
        <dbReference type="EMBL" id="GBN79818.1"/>
    </source>
</evidence>
<organism evidence="1 2">
    <name type="scientific">Araneus ventricosus</name>
    <name type="common">Orbweaver spider</name>
    <name type="synonym">Epeira ventricosa</name>
    <dbReference type="NCBI Taxonomy" id="182803"/>
    <lineage>
        <taxon>Eukaryota</taxon>
        <taxon>Metazoa</taxon>
        <taxon>Ecdysozoa</taxon>
        <taxon>Arthropoda</taxon>
        <taxon>Chelicerata</taxon>
        <taxon>Arachnida</taxon>
        <taxon>Araneae</taxon>
        <taxon>Araneomorphae</taxon>
        <taxon>Entelegynae</taxon>
        <taxon>Araneoidea</taxon>
        <taxon>Araneidae</taxon>
        <taxon>Araneus</taxon>
    </lineage>
</organism>
<proteinExistence type="predicted"/>
<keyword evidence="2" id="KW-1185">Reference proteome</keyword>
<accession>A0A4Y2RVK2</accession>
<dbReference type="AlphaFoldDB" id="A0A4Y2RVK2"/>